<evidence type="ECO:0000313" key="7">
    <source>
        <dbReference type="EMBL" id="ARP88678.1"/>
    </source>
</evidence>
<dbReference type="Gene3D" id="3.40.50.1970">
    <property type="match status" value="1"/>
</dbReference>
<dbReference type="Pfam" id="PF25137">
    <property type="entry name" value="ADH_Fe_C"/>
    <property type="match status" value="1"/>
</dbReference>
<comment type="similarity">
    <text evidence="2">Belongs to the iron-containing alcohol dehydrogenase family.</text>
</comment>
<dbReference type="CDD" id="cd08551">
    <property type="entry name" value="Fe-ADH"/>
    <property type="match status" value="1"/>
</dbReference>
<dbReference type="Proteomes" id="UP000194139">
    <property type="component" value="Chromosome"/>
</dbReference>
<proteinExistence type="inferred from homology"/>
<dbReference type="InterPro" id="IPR018211">
    <property type="entry name" value="ADH_Fe_CS"/>
</dbReference>
<reference evidence="7 8" key="1">
    <citation type="submission" date="2017-05" db="EMBL/GenBank/DDBJ databases">
        <title>Complete and WGS of Bordetella genogroups.</title>
        <authorList>
            <person name="Spilker T."/>
            <person name="LiPuma J."/>
        </authorList>
    </citation>
    <scope>NUCLEOTIDE SEQUENCE [LARGE SCALE GENOMIC DNA]</scope>
    <source>
        <strain evidence="7 8">AU17164</strain>
    </source>
</reference>
<evidence type="ECO:0000256" key="4">
    <source>
        <dbReference type="ARBA" id="ARBA00023027"/>
    </source>
</evidence>
<dbReference type="AlphaFoldDB" id="A0A1W6Z5Q3"/>
<dbReference type="SUPFAM" id="SSF56796">
    <property type="entry name" value="Dehydroquinate synthase-like"/>
    <property type="match status" value="1"/>
</dbReference>
<dbReference type="InterPro" id="IPR001670">
    <property type="entry name" value="ADH_Fe/GldA"/>
</dbReference>
<evidence type="ECO:0000256" key="2">
    <source>
        <dbReference type="ARBA" id="ARBA00007358"/>
    </source>
</evidence>
<gene>
    <name evidence="7" type="ORF">CAL13_11735</name>
</gene>
<accession>A0A1W6Z5Q3</accession>
<dbReference type="EMBL" id="CP021109">
    <property type="protein sequence ID" value="ARP88678.1"/>
    <property type="molecule type" value="Genomic_DNA"/>
</dbReference>
<organism evidence="7 8">
    <name type="scientific">Bordetella genomosp. 9</name>
    <dbReference type="NCBI Taxonomy" id="1416803"/>
    <lineage>
        <taxon>Bacteria</taxon>
        <taxon>Pseudomonadati</taxon>
        <taxon>Pseudomonadota</taxon>
        <taxon>Betaproteobacteria</taxon>
        <taxon>Burkholderiales</taxon>
        <taxon>Alcaligenaceae</taxon>
        <taxon>Bordetella</taxon>
    </lineage>
</organism>
<dbReference type="InterPro" id="IPR056798">
    <property type="entry name" value="ADH_Fe_C"/>
</dbReference>
<evidence type="ECO:0000256" key="1">
    <source>
        <dbReference type="ARBA" id="ARBA00001962"/>
    </source>
</evidence>
<evidence type="ECO:0000256" key="3">
    <source>
        <dbReference type="ARBA" id="ARBA00023002"/>
    </source>
</evidence>
<evidence type="ECO:0000259" key="5">
    <source>
        <dbReference type="Pfam" id="PF00465"/>
    </source>
</evidence>
<dbReference type="FunFam" id="3.40.50.1970:FF:000003">
    <property type="entry name" value="Alcohol dehydrogenase, iron-containing"/>
    <property type="match status" value="1"/>
</dbReference>
<evidence type="ECO:0000313" key="8">
    <source>
        <dbReference type="Proteomes" id="UP000194139"/>
    </source>
</evidence>
<dbReference type="Gene3D" id="1.20.1090.10">
    <property type="entry name" value="Dehydroquinate synthase-like - alpha domain"/>
    <property type="match status" value="1"/>
</dbReference>
<dbReference type="PROSITE" id="PS00913">
    <property type="entry name" value="ADH_IRON_1"/>
    <property type="match status" value="1"/>
</dbReference>
<protein>
    <submittedName>
        <fullName evidence="7">Alcohol dehydrogenase</fullName>
    </submittedName>
</protein>
<evidence type="ECO:0000259" key="6">
    <source>
        <dbReference type="Pfam" id="PF25137"/>
    </source>
</evidence>
<name>A0A1W6Z5Q3_9BORD</name>
<feature type="domain" description="Fe-containing alcohol dehydrogenase-like C-terminal" evidence="6">
    <location>
        <begin position="177"/>
        <end position="371"/>
    </location>
</feature>
<feature type="domain" description="Alcohol dehydrogenase iron-type/glycerol dehydrogenase GldA" evidence="5">
    <location>
        <begin position="2"/>
        <end position="165"/>
    </location>
</feature>
<keyword evidence="8" id="KW-1185">Reference proteome</keyword>
<dbReference type="FunFam" id="1.20.1090.10:FF:000001">
    <property type="entry name" value="Aldehyde-alcohol dehydrogenase"/>
    <property type="match status" value="1"/>
</dbReference>
<keyword evidence="3" id="KW-0560">Oxidoreductase</keyword>
<dbReference type="InterPro" id="IPR039697">
    <property type="entry name" value="Alcohol_dehydrogenase_Fe"/>
</dbReference>
<dbReference type="GO" id="GO:0046872">
    <property type="term" value="F:metal ion binding"/>
    <property type="evidence" value="ECO:0007669"/>
    <property type="project" value="InterPro"/>
</dbReference>
<dbReference type="GO" id="GO:0004022">
    <property type="term" value="F:alcohol dehydrogenase (NAD+) activity"/>
    <property type="evidence" value="ECO:0007669"/>
    <property type="project" value="TreeGrafter"/>
</dbReference>
<sequence length="371" mass="39308">MGVGAHREIGGLVRRHACKRLFIAMDGALRDTEFVAGIQAMLAEANVESAIFSDIEPDPSAHTVARAFEACQAHGATMLLAIGGGSTMDVAKAVGILATNGGRIHDYEGIEKFSTPPLPLIAIPTTAGTGSEVSGSCVITDTDKNLKMSIRHAALNPAAFAILDPLALRTVPAHVAAHSGMDAFVHAFESYISRKANLVTDAINLQAIGLLAANIRPFVANRENLEAGLNMLCGSALAGITFGQTGLGNVHCMARFVGAFFHLSHGLSNALCLPHVARFNLPANPAKFARIAAALDRPTRGLPEMDAAHAAVVAIEALCRDLGIPARLRDAGVTPERFDEMARLCTEAGYNRWNPRHTTTADFRALFEQAY</sequence>
<dbReference type="Pfam" id="PF00465">
    <property type="entry name" value="Fe-ADH"/>
    <property type="match status" value="1"/>
</dbReference>
<comment type="cofactor">
    <cofactor evidence="1">
        <name>Fe cation</name>
        <dbReference type="ChEBI" id="CHEBI:24875"/>
    </cofactor>
</comment>
<dbReference type="PANTHER" id="PTHR11496:SF102">
    <property type="entry name" value="ALCOHOL DEHYDROGENASE 4"/>
    <property type="match status" value="1"/>
</dbReference>
<keyword evidence="4" id="KW-0520">NAD</keyword>
<dbReference type="PANTHER" id="PTHR11496">
    <property type="entry name" value="ALCOHOL DEHYDROGENASE"/>
    <property type="match status" value="1"/>
</dbReference>